<feature type="domain" description="EVE" evidence="2">
    <location>
        <begin position="5"/>
        <end position="133"/>
    </location>
</feature>
<dbReference type="CDD" id="cd21132">
    <property type="entry name" value="EVE-like"/>
    <property type="match status" value="1"/>
</dbReference>
<evidence type="ECO:0000313" key="4">
    <source>
        <dbReference type="Proteomes" id="UP001139721"/>
    </source>
</evidence>
<comment type="caution">
    <text evidence="3">The sequence shown here is derived from an EMBL/GenBank/DDBJ whole genome shotgun (WGS) entry which is preliminary data.</text>
</comment>
<dbReference type="EMBL" id="JAJKBJ010000014">
    <property type="protein sequence ID" value="MCL9684758.1"/>
    <property type="molecule type" value="Genomic_DNA"/>
</dbReference>
<evidence type="ECO:0000259" key="2">
    <source>
        <dbReference type="Pfam" id="PF01878"/>
    </source>
</evidence>
<dbReference type="InterPro" id="IPR002740">
    <property type="entry name" value="EVE_domain"/>
</dbReference>
<sequence>MGGNWLAIASAEHVRHGRHLGIMQVCHGKATPLRRIKPGDYVIYYSPTVIFRGKDKFQSFTAIGTVKHGEPYQVNMGEGFSPFRRDVTWCVANETPISTLLNVLDFTRERNNWGYQLRFGLLQISEHDRRVIAYAMNASLETL</sequence>
<dbReference type="RefSeq" id="WP_250422050.1">
    <property type="nucleotide sequence ID" value="NZ_JAJKBJ010000014.1"/>
</dbReference>
<protein>
    <recommendedName>
        <fullName evidence="1">UPF0310 protein LOX96_11690</fullName>
    </recommendedName>
</protein>
<evidence type="ECO:0000313" key="3">
    <source>
        <dbReference type="EMBL" id="MCL9684758.1"/>
    </source>
</evidence>
<comment type="similarity">
    <text evidence="1">Belongs to the UPF0310 family.</text>
</comment>
<dbReference type="AlphaFoldDB" id="A0A9X2IDG7"/>
<dbReference type="InterPro" id="IPR015947">
    <property type="entry name" value="PUA-like_sf"/>
</dbReference>
<gene>
    <name evidence="3" type="ORF">LOX96_11690</name>
</gene>
<name>A0A9X2IDG7_9GAMM</name>
<dbReference type="NCBIfam" id="NF002616">
    <property type="entry name" value="PRK02268.1-2"/>
    <property type="match status" value="1"/>
</dbReference>
<evidence type="ECO:0000256" key="1">
    <source>
        <dbReference type="HAMAP-Rule" id="MF_00771"/>
    </source>
</evidence>
<dbReference type="Proteomes" id="UP001139721">
    <property type="component" value="Unassembled WGS sequence"/>
</dbReference>
<proteinExistence type="inferred from homology"/>
<organism evidence="3 4">
    <name type="scientific">Legionella maioricensis</name>
    <dbReference type="NCBI Taxonomy" id="2896528"/>
    <lineage>
        <taxon>Bacteria</taxon>
        <taxon>Pseudomonadati</taxon>
        <taxon>Pseudomonadota</taxon>
        <taxon>Gammaproteobacteria</taxon>
        <taxon>Legionellales</taxon>
        <taxon>Legionellaceae</taxon>
        <taxon>Legionella</taxon>
    </lineage>
</organism>
<dbReference type="HAMAP" id="MF_00771">
    <property type="entry name" value="UPF0310"/>
    <property type="match status" value="1"/>
</dbReference>
<dbReference type="Gene3D" id="3.10.590.10">
    <property type="entry name" value="ph1033 like domains"/>
    <property type="match status" value="1"/>
</dbReference>
<dbReference type="SUPFAM" id="SSF88697">
    <property type="entry name" value="PUA domain-like"/>
    <property type="match status" value="1"/>
</dbReference>
<reference evidence="3" key="1">
    <citation type="submission" date="2021-11" db="EMBL/GenBank/DDBJ databases">
        <title>Legionella maioricencis sp. nov., a new species isolated from hot water samples in Mallorca.</title>
        <authorList>
            <person name="Crespi S."/>
            <person name="Drasar V."/>
            <person name="Salva-Serra F."/>
            <person name="Jaen-Luchoro D."/>
            <person name="Pineiro-Iglesias B."/>
            <person name="Aliaga F."/>
            <person name="Fernandez-Juarez V."/>
            <person name="Coll G."/>
            <person name="Moore E.R.B."/>
            <person name="Bennasar-Figueras A."/>
        </authorList>
    </citation>
    <scope>NUCLEOTIDE SEQUENCE</scope>
    <source>
        <strain evidence="3">HCPI-6</strain>
    </source>
</reference>
<keyword evidence="4" id="KW-1185">Reference proteome</keyword>
<dbReference type="Pfam" id="PF01878">
    <property type="entry name" value="EVE"/>
    <property type="match status" value="1"/>
</dbReference>
<accession>A0A9X2IDG7</accession>
<dbReference type="InterPro" id="IPR022996">
    <property type="entry name" value="UPF0310"/>
</dbReference>